<feature type="domain" description="AMP-dependent synthetase/ligase" evidence="5">
    <location>
        <begin position="102"/>
        <end position="480"/>
    </location>
</feature>
<protein>
    <submittedName>
        <fullName evidence="8">Acetoacetate--CoA ligase</fullName>
        <ecNumber evidence="8">6.2.1.16</ecNumber>
    </submittedName>
</protein>
<evidence type="ECO:0000259" key="6">
    <source>
        <dbReference type="Pfam" id="PF13193"/>
    </source>
</evidence>
<feature type="domain" description="Acetyl-coenzyme A synthetase N-terminal" evidence="7">
    <location>
        <begin position="47"/>
        <end position="99"/>
    </location>
</feature>
<dbReference type="Pfam" id="PF00501">
    <property type="entry name" value="AMP-binding"/>
    <property type="match status" value="1"/>
</dbReference>
<dbReference type="Gene3D" id="3.30.300.30">
    <property type="match status" value="1"/>
</dbReference>
<sequence length="668" mass="72572">MSQGSDEGQRALLWSPTEESVCRSRMAGFARWAEKRFERDLSGFEVLHTWSVDQPDEFWRGVWEFFEVEASSTGARALHDPVMPGARWFPGARLNYAENSLRWARSRPDDVAIVGEHETARAGAWTWTRLEAGVASLAQHLRKAGVRPGDRVAGVLPNIPETILALLATASVGAVWSVVNTDFGPAGVADRFAQIEPRVLLVVDGYEFAGSVRDMTGSYAALLTVLPTVEQLIVVDQLESSPVLPELPVGVTRLSDILAVPSDPSYEQLPFDHPLWILYSSGTTGKPKGIVHSHGGVTLEFLKALGLHAGLGPEDVAYYAVATTWMVWNMLAGILLTGARVITYDGSPTFGGPEKSFEIVARNRATFFGAGAGVLSMAQRAGVTPNVSMDFSALESILVTGSPLPDATWDWVYSSVSPTVRLGSDSGGTDVTSAFIGTNPYQPVYRGEIMGPYLGVDAQSWNAQGERVYGEVGELVITKPMPSMPVFFWGDEDGSRYRAAYFDMFPGAWRQGDWVTQLPEGPFVVHGRSDSTINRGGIRMGSADLTHVVDRVDGVAASMVIGAELAGGDYYMPLFVVPVPGTGVTDQLKQRIVDAIREQVSPRYVPDEIIEAPAVPRTRTGKLLEIPVKKLYQGADPSSLNRATAEDPEVLDWYAEAARRHANDVTTR</sequence>
<evidence type="ECO:0000259" key="7">
    <source>
        <dbReference type="Pfam" id="PF16177"/>
    </source>
</evidence>
<evidence type="ECO:0000256" key="4">
    <source>
        <dbReference type="ARBA" id="ARBA00022840"/>
    </source>
</evidence>
<dbReference type="Pfam" id="PF13193">
    <property type="entry name" value="AMP-binding_C"/>
    <property type="match status" value="1"/>
</dbReference>
<dbReference type="PROSITE" id="PS00455">
    <property type="entry name" value="AMP_BINDING"/>
    <property type="match status" value="1"/>
</dbReference>
<dbReference type="GO" id="GO:0005524">
    <property type="term" value="F:ATP binding"/>
    <property type="evidence" value="ECO:0007669"/>
    <property type="project" value="UniProtKB-KW"/>
</dbReference>
<dbReference type="NCBIfam" id="TIGR01217">
    <property type="entry name" value="ac_ac_CoA_syn"/>
    <property type="match status" value="1"/>
</dbReference>
<dbReference type="PANTHER" id="PTHR42921:SF1">
    <property type="entry name" value="ACETOACETYL-COA SYNTHETASE"/>
    <property type="match status" value="1"/>
</dbReference>
<dbReference type="InterPro" id="IPR042099">
    <property type="entry name" value="ANL_N_sf"/>
</dbReference>
<evidence type="ECO:0000313" key="8">
    <source>
        <dbReference type="EMBL" id="RLY92160.1"/>
    </source>
</evidence>
<dbReference type="GO" id="GO:0030729">
    <property type="term" value="F:acetoacetate-CoA ligase activity"/>
    <property type="evidence" value="ECO:0007669"/>
    <property type="project" value="UniProtKB-EC"/>
</dbReference>
<dbReference type="EMBL" id="RDEX01000002">
    <property type="protein sequence ID" value="RLY92160.1"/>
    <property type="molecule type" value="Genomic_DNA"/>
</dbReference>
<keyword evidence="4" id="KW-0067">ATP-binding</keyword>
<accession>A0A3L9L0G5</accession>
<dbReference type="EC" id="6.2.1.16" evidence="8"/>
<proteinExistence type="inferred from homology"/>
<dbReference type="Pfam" id="PF16177">
    <property type="entry name" value="ACAS_N"/>
    <property type="match status" value="1"/>
</dbReference>
<dbReference type="SUPFAM" id="SSF56801">
    <property type="entry name" value="Acetyl-CoA synthetase-like"/>
    <property type="match status" value="1"/>
</dbReference>
<keyword evidence="3" id="KW-0547">Nucleotide-binding</keyword>
<dbReference type="InterPro" id="IPR005914">
    <property type="entry name" value="Acac_CoA_synth"/>
</dbReference>
<dbReference type="InterPro" id="IPR025110">
    <property type="entry name" value="AMP-bd_C"/>
</dbReference>
<dbReference type="Gene3D" id="3.40.50.12780">
    <property type="entry name" value="N-terminal domain of ligase-like"/>
    <property type="match status" value="1"/>
</dbReference>
<evidence type="ECO:0000256" key="2">
    <source>
        <dbReference type="ARBA" id="ARBA00022598"/>
    </source>
</evidence>
<keyword evidence="2 8" id="KW-0436">Ligase</keyword>
<dbReference type="NCBIfam" id="NF002937">
    <property type="entry name" value="PRK03584.1"/>
    <property type="match status" value="1"/>
</dbReference>
<name>A0A3L9L0G5_9MICC</name>
<comment type="caution">
    <text evidence="8">The sequence shown here is derived from an EMBL/GenBank/DDBJ whole genome shotgun (WGS) entry which is preliminary data.</text>
</comment>
<dbReference type="InterPro" id="IPR032387">
    <property type="entry name" value="ACAS_N"/>
</dbReference>
<keyword evidence="9" id="KW-1185">Reference proteome</keyword>
<evidence type="ECO:0000256" key="3">
    <source>
        <dbReference type="ARBA" id="ARBA00022741"/>
    </source>
</evidence>
<feature type="domain" description="AMP-binding enzyme C-terminal" evidence="6">
    <location>
        <begin position="549"/>
        <end position="622"/>
    </location>
</feature>
<organism evidence="8 9">
    <name type="scientific">Kocuria tytonicola</name>
    <dbReference type="NCBI Taxonomy" id="2055946"/>
    <lineage>
        <taxon>Bacteria</taxon>
        <taxon>Bacillati</taxon>
        <taxon>Actinomycetota</taxon>
        <taxon>Actinomycetes</taxon>
        <taxon>Micrococcales</taxon>
        <taxon>Micrococcaceae</taxon>
        <taxon>Kocuria</taxon>
    </lineage>
</organism>
<dbReference type="AlphaFoldDB" id="A0A3L9L0G5"/>
<evidence type="ECO:0000256" key="1">
    <source>
        <dbReference type="ARBA" id="ARBA00006432"/>
    </source>
</evidence>
<comment type="similarity">
    <text evidence="1">Belongs to the ATP-dependent AMP-binding enzyme family.</text>
</comment>
<dbReference type="RefSeq" id="WP_121864856.1">
    <property type="nucleotide sequence ID" value="NZ_RDEX01000002.1"/>
</dbReference>
<gene>
    <name evidence="8" type="ORF">EAE32_08290</name>
</gene>
<dbReference type="Proteomes" id="UP000277871">
    <property type="component" value="Unassembled WGS sequence"/>
</dbReference>
<dbReference type="InterPro" id="IPR045851">
    <property type="entry name" value="AMP-bd_C_sf"/>
</dbReference>
<dbReference type="GO" id="GO:0006629">
    <property type="term" value="P:lipid metabolic process"/>
    <property type="evidence" value="ECO:0007669"/>
    <property type="project" value="InterPro"/>
</dbReference>
<dbReference type="PANTHER" id="PTHR42921">
    <property type="entry name" value="ACETOACETYL-COA SYNTHETASE"/>
    <property type="match status" value="1"/>
</dbReference>
<reference evidence="8 9" key="1">
    <citation type="submission" date="2018-10" db="EMBL/GenBank/DDBJ databases">
        <title>Kocuria tytonicola, new bacteria from the preen glands of American barn owls (Tyto furcata).</title>
        <authorList>
            <person name="Braun M.S."/>
            <person name="Wang E."/>
            <person name="Zimmermann S."/>
            <person name="Boutin S."/>
            <person name="Wagner H."/>
            <person name="Wink M."/>
        </authorList>
    </citation>
    <scope>NUCLEOTIDE SEQUENCE [LARGE SCALE GENOMIC DNA]</scope>
    <source>
        <strain evidence="8 9">473</strain>
    </source>
</reference>
<dbReference type="InterPro" id="IPR000873">
    <property type="entry name" value="AMP-dep_synth/lig_dom"/>
</dbReference>
<dbReference type="InterPro" id="IPR020845">
    <property type="entry name" value="AMP-binding_CS"/>
</dbReference>
<evidence type="ECO:0000313" key="9">
    <source>
        <dbReference type="Proteomes" id="UP000277871"/>
    </source>
</evidence>
<evidence type="ECO:0000259" key="5">
    <source>
        <dbReference type="Pfam" id="PF00501"/>
    </source>
</evidence>